<dbReference type="AlphaFoldDB" id="A0A392QFT5"/>
<name>A0A392QFT5_9FABA</name>
<keyword evidence="1" id="KW-1133">Transmembrane helix</keyword>
<keyword evidence="1" id="KW-0812">Transmembrane</keyword>
<proteinExistence type="predicted"/>
<evidence type="ECO:0000313" key="2">
    <source>
        <dbReference type="EMBL" id="MCI22742.1"/>
    </source>
</evidence>
<evidence type="ECO:0000313" key="3">
    <source>
        <dbReference type="Proteomes" id="UP000265520"/>
    </source>
</evidence>
<dbReference type="EMBL" id="LXQA010132099">
    <property type="protein sequence ID" value="MCI22742.1"/>
    <property type="molecule type" value="Genomic_DNA"/>
</dbReference>
<reference evidence="2 3" key="1">
    <citation type="journal article" date="2018" name="Front. Plant Sci.">
        <title>Red Clover (Trifolium pratense) and Zigzag Clover (T. medium) - A Picture of Genomic Similarities and Differences.</title>
        <authorList>
            <person name="Dluhosova J."/>
            <person name="Istvanek J."/>
            <person name="Nedelnik J."/>
            <person name="Repkova J."/>
        </authorList>
    </citation>
    <scope>NUCLEOTIDE SEQUENCE [LARGE SCALE GENOMIC DNA]</scope>
    <source>
        <strain evidence="3">cv. 10/8</strain>
        <tissue evidence="2">Leaf</tissue>
    </source>
</reference>
<keyword evidence="1" id="KW-0472">Membrane</keyword>
<organism evidence="2 3">
    <name type="scientific">Trifolium medium</name>
    <dbReference type="NCBI Taxonomy" id="97028"/>
    <lineage>
        <taxon>Eukaryota</taxon>
        <taxon>Viridiplantae</taxon>
        <taxon>Streptophyta</taxon>
        <taxon>Embryophyta</taxon>
        <taxon>Tracheophyta</taxon>
        <taxon>Spermatophyta</taxon>
        <taxon>Magnoliopsida</taxon>
        <taxon>eudicotyledons</taxon>
        <taxon>Gunneridae</taxon>
        <taxon>Pentapetalae</taxon>
        <taxon>rosids</taxon>
        <taxon>fabids</taxon>
        <taxon>Fabales</taxon>
        <taxon>Fabaceae</taxon>
        <taxon>Papilionoideae</taxon>
        <taxon>50 kb inversion clade</taxon>
        <taxon>NPAAA clade</taxon>
        <taxon>Hologalegina</taxon>
        <taxon>IRL clade</taxon>
        <taxon>Trifolieae</taxon>
        <taxon>Trifolium</taxon>
    </lineage>
</organism>
<feature type="transmembrane region" description="Helical" evidence="1">
    <location>
        <begin position="33"/>
        <end position="56"/>
    </location>
</feature>
<keyword evidence="3" id="KW-1185">Reference proteome</keyword>
<protein>
    <submittedName>
        <fullName evidence="2">Uncharacterized protein</fullName>
    </submittedName>
</protein>
<feature type="non-terminal residue" evidence="2">
    <location>
        <position position="1"/>
    </location>
</feature>
<comment type="caution">
    <text evidence="2">The sequence shown here is derived from an EMBL/GenBank/DDBJ whole genome shotgun (WGS) entry which is preliminary data.</text>
</comment>
<sequence length="92" mass="10064">FLKVCKGRVVVHPVYWVVGGGAGFSFSSPSPAILVRVGVIFAIVNSAMVVDWWLLLSMDYGIERAIMLCCYFAGSSWHLDHLLLAVLVHSPS</sequence>
<dbReference type="Proteomes" id="UP000265520">
    <property type="component" value="Unassembled WGS sequence"/>
</dbReference>
<accession>A0A392QFT5</accession>
<evidence type="ECO:0000256" key="1">
    <source>
        <dbReference type="SAM" id="Phobius"/>
    </source>
</evidence>